<evidence type="ECO:0000256" key="2">
    <source>
        <dbReference type="ARBA" id="ARBA00022692"/>
    </source>
</evidence>
<dbReference type="Pfam" id="PF00005">
    <property type="entry name" value="ABC_tran"/>
    <property type="match status" value="1"/>
</dbReference>
<organism evidence="12 13">
    <name type="scientific">Fodinibius salicampi</name>
    <dbReference type="NCBI Taxonomy" id="1920655"/>
    <lineage>
        <taxon>Bacteria</taxon>
        <taxon>Pseudomonadati</taxon>
        <taxon>Balneolota</taxon>
        <taxon>Balneolia</taxon>
        <taxon>Balneolales</taxon>
        <taxon>Balneolaceae</taxon>
        <taxon>Fodinibius</taxon>
    </lineage>
</organism>
<proteinExistence type="predicted"/>
<dbReference type="InterPro" id="IPR027417">
    <property type="entry name" value="P-loop_NTPase"/>
</dbReference>
<accession>A0ABT3PWK6</accession>
<dbReference type="InterPro" id="IPR003439">
    <property type="entry name" value="ABC_transporter-like_ATP-bd"/>
</dbReference>
<protein>
    <submittedName>
        <fullName evidence="12">Peptidase domain-containing ABC transporter</fullName>
    </submittedName>
</protein>
<dbReference type="PROSITE" id="PS00211">
    <property type="entry name" value="ABC_TRANSPORTER_1"/>
    <property type="match status" value="1"/>
</dbReference>
<name>A0ABT3PWK6_9BACT</name>
<dbReference type="Gene3D" id="3.90.70.10">
    <property type="entry name" value="Cysteine proteinases"/>
    <property type="match status" value="1"/>
</dbReference>
<dbReference type="RefSeq" id="WP_265788032.1">
    <property type="nucleotide sequence ID" value="NZ_BAABRS010000001.1"/>
</dbReference>
<dbReference type="SUPFAM" id="SSF90123">
    <property type="entry name" value="ABC transporter transmembrane region"/>
    <property type="match status" value="1"/>
</dbReference>
<keyword evidence="13" id="KW-1185">Reference proteome</keyword>
<dbReference type="InterPro" id="IPR003593">
    <property type="entry name" value="AAA+_ATPase"/>
</dbReference>
<dbReference type="PANTHER" id="PTHR43394:SF1">
    <property type="entry name" value="ATP-BINDING CASSETTE SUB-FAMILY B MEMBER 10, MITOCHONDRIAL"/>
    <property type="match status" value="1"/>
</dbReference>
<evidence type="ECO:0000259" key="9">
    <source>
        <dbReference type="PROSITE" id="PS50893"/>
    </source>
</evidence>
<dbReference type="Pfam" id="PF03412">
    <property type="entry name" value="Peptidase_C39"/>
    <property type="match status" value="1"/>
</dbReference>
<evidence type="ECO:0000256" key="3">
    <source>
        <dbReference type="ARBA" id="ARBA00022741"/>
    </source>
</evidence>
<feature type="domain" description="Peptidase C39" evidence="11">
    <location>
        <begin position="9"/>
        <end position="129"/>
    </location>
</feature>
<feature type="transmembrane region" description="Helical" evidence="8">
    <location>
        <begin position="207"/>
        <end position="225"/>
    </location>
</feature>
<dbReference type="InterPro" id="IPR017871">
    <property type="entry name" value="ABC_transporter-like_CS"/>
</dbReference>
<dbReference type="InterPro" id="IPR005074">
    <property type="entry name" value="Peptidase_C39"/>
</dbReference>
<dbReference type="InterPro" id="IPR036640">
    <property type="entry name" value="ABC1_TM_sf"/>
</dbReference>
<feature type="domain" description="ABC transporter" evidence="9">
    <location>
        <begin position="487"/>
        <end position="723"/>
    </location>
</feature>
<keyword evidence="3" id="KW-0547">Nucleotide-binding</keyword>
<dbReference type="CDD" id="cd18571">
    <property type="entry name" value="ABC_6TM_peptidase_like"/>
    <property type="match status" value="1"/>
</dbReference>
<dbReference type="PROSITE" id="PS50929">
    <property type="entry name" value="ABC_TM1F"/>
    <property type="match status" value="1"/>
</dbReference>
<dbReference type="EMBL" id="JAJNDC010000001">
    <property type="protein sequence ID" value="MCW9712239.1"/>
    <property type="molecule type" value="Genomic_DNA"/>
</dbReference>
<reference evidence="12 13" key="1">
    <citation type="submission" date="2021-11" db="EMBL/GenBank/DDBJ databases">
        <title>Aliifidinibius sp. nov., a new bacterium isolated from saline soil.</title>
        <authorList>
            <person name="Galisteo C."/>
            <person name="De La Haba R."/>
            <person name="Sanchez-Porro C."/>
            <person name="Ventosa A."/>
        </authorList>
    </citation>
    <scope>NUCLEOTIDE SEQUENCE [LARGE SCALE GENOMIC DNA]</scope>
    <source>
        <strain evidence="12 13">KACC 190600</strain>
    </source>
</reference>
<evidence type="ECO:0000256" key="4">
    <source>
        <dbReference type="ARBA" id="ARBA00022801"/>
    </source>
</evidence>
<gene>
    <name evidence="12" type="ORF">LQ318_04895</name>
</gene>
<evidence type="ECO:0000256" key="8">
    <source>
        <dbReference type="SAM" id="Phobius"/>
    </source>
</evidence>
<evidence type="ECO:0000256" key="7">
    <source>
        <dbReference type="ARBA" id="ARBA00023136"/>
    </source>
</evidence>
<dbReference type="PANTHER" id="PTHR43394">
    <property type="entry name" value="ATP-DEPENDENT PERMEASE MDL1, MITOCHONDRIAL"/>
    <property type="match status" value="1"/>
</dbReference>
<dbReference type="InterPro" id="IPR039421">
    <property type="entry name" value="Type_1_exporter"/>
</dbReference>
<keyword evidence="5" id="KW-0067">ATP-binding</keyword>
<dbReference type="PROSITE" id="PS50893">
    <property type="entry name" value="ABC_TRANSPORTER_2"/>
    <property type="match status" value="1"/>
</dbReference>
<keyword evidence="7 8" id="KW-0472">Membrane</keyword>
<evidence type="ECO:0000313" key="12">
    <source>
        <dbReference type="EMBL" id="MCW9712239.1"/>
    </source>
</evidence>
<comment type="subcellular location">
    <subcellularLocation>
        <location evidence="1">Cell membrane</location>
        <topology evidence="1">Multi-pass membrane protein</topology>
    </subcellularLocation>
</comment>
<dbReference type="SMART" id="SM00382">
    <property type="entry name" value="AAA"/>
    <property type="match status" value="1"/>
</dbReference>
<dbReference type="InterPro" id="IPR011527">
    <property type="entry name" value="ABC1_TM_dom"/>
</dbReference>
<dbReference type="Proteomes" id="UP001207337">
    <property type="component" value="Unassembled WGS sequence"/>
</dbReference>
<feature type="transmembrane region" description="Helical" evidence="8">
    <location>
        <begin position="170"/>
        <end position="195"/>
    </location>
</feature>
<feature type="transmembrane region" description="Helical" evidence="8">
    <location>
        <begin position="309"/>
        <end position="329"/>
    </location>
</feature>
<evidence type="ECO:0000256" key="6">
    <source>
        <dbReference type="ARBA" id="ARBA00022989"/>
    </source>
</evidence>
<keyword evidence="4" id="KW-0378">Hydrolase</keyword>
<dbReference type="CDD" id="cd02418">
    <property type="entry name" value="Peptidase_C39B"/>
    <property type="match status" value="1"/>
</dbReference>
<evidence type="ECO:0000313" key="13">
    <source>
        <dbReference type="Proteomes" id="UP001207337"/>
    </source>
</evidence>
<dbReference type="Pfam" id="PF00664">
    <property type="entry name" value="ABC_membrane"/>
    <property type="match status" value="1"/>
</dbReference>
<dbReference type="SUPFAM" id="SSF52540">
    <property type="entry name" value="P-loop containing nucleoside triphosphate hydrolases"/>
    <property type="match status" value="1"/>
</dbReference>
<dbReference type="PROSITE" id="PS50990">
    <property type="entry name" value="PEPTIDASE_C39"/>
    <property type="match status" value="1"/>
</dbReference>
<dbReference type="Gene3D" id="1.20.1560.10">
    <property type="entry name" value="ABC transporter type 1, transmembrane domain"/>
    <property type="match status" value="1"/>
</dbReference>
<dbReference type="Gene3D" id="3.40.50.300">
    <property type="entry name" value="P-loop containing nucleotide triphosphate hydrolases"/>
    <property type="match status" value="1"/>
</dbReference>
<feature type="transmembrane region" description="Helical" evidence="8">
    <location>
        <begin position="281"/>
        <end position="303"/>
    </location>
</feature>
<evidence type="ECO:0000259" key="10">
    <source>
        <dbReference type="PROSITE" id="PS50929"/>
    </source>
</evidence>
<feature type="transmembrane region" description="Helical" evidence="8">
    <location>
        <begin position="409"/>
        <end position="434"/>
    </location>
</feature>
<keyword evidence="6 8" id="KW-1133">Transmembrane helix</keyword>
<comment type="caution">
    <text evidence="12">The sequence shown here is derived from an EMBL/GenBank/DDBJ whole genome shotgun (WGS) entry which is preliminary data.</text>
</comment>
<sequence length="729" mass="83222">MNSFKLYLQHDQMDCGPTCLRMVAKHHGRSYTMETLREKSGINREGVSLLGISEAAESIGLRTVGAKLSWEQLKKEAQLPCIVYWNQFHFVVVYRIKGNKVYIADPAKGKVIYQKEEFLEAWLNAKQNGRSTGICLLLYTSPKFYELEDEEREGLDFGMLVRYVLPYKNLIVQLALGLLAGSILQLIFPFLTQAVVDIGIQTRDLNFIYLILIAQVMLFMGRTAVEFIRSWILLHMSTRINISILSDFLIKLMRLPMSFFDTKMVGDIMQRMEDHARIQNFLTSQMLGTLFSFMNLLVFSAVLAYYNMLIFSVFLVSSALYIIWVFLFLKKRRELDHRRFSISSSDQSKVIQLIQGMQEIKLNGCETQKRWEWERLQARLFQYRIKNLTLNQYQQGGAFFINEGKNIGITFIAAVAVVNGQLTLGAMMAIQYIIGQLNSPIEQLIGFVQSAQDAHISLERLNEIHTKEDEEPEEQMFVHRLPEKKDLAIEDLWFSYPGAGNEPVLKEIDLQIPEGKTTAIVGMSGSGKTTLLKLLLKFYQPDKGNIRLGKRSFKTLSPRTWRKHCGVVMQDGFIFSDTIAGNIAVGEDHPDLEKLEHAVEVANIRSFIESLPLGFNTNIGDEGNGISQGQQQRILIARAVYKDPAFIFFDEATNALDANNERTIMESLEEFFQNRTVIVVAHRLSTVKNADNIVVLDEGRLIEQGTHRELIHSEGAYFDLVENQLELDA</sequence>
<evidence type="ECO:0000256" key="5">
    <source>
        <dbReference type="ARBA" id="ARBA00022840"/>
    </source>
</evidence>
<evidence type="ECO:0000256" key="1">
    <source>
        <dbReference type="ARBA" id="ARBA00004651"/>
    </source>
</evidence>
<keyword evidence="2 8" id="KW-0812">Transmembrane</keyword>
<evidence type="ECO:0000259" key="11">
    <source>
        <dbReference type="PROSITE" id="PS50990"/>
    </source>
</evidence>
<feature type="domain" description="ABC transmembrane type-1" evidence="10">
    <location>
        <begin position="174"/>
        <end position="453"/>
    </location>
</feature>